<dbReference type="InterPro" id="IPR046848">
    <property type="entry name" value="E_motif"/>
</dbReference>
<dbReference type="FunFam" id="1.25.40.10:FF:000682">
    <property type="entry name" value="Pentatricopeptide repeat-containing protein At3g16610"/>
    <property type="match status" value="1"/>
</dbReference>
<dbReference type="PANTHER" id="PTHR47926:SF482">
    <property type="entry name" value="PENTATRICOPEPTIDE REPEAT-CONTAINING PROTEIN CHLOROPLASTIC"/>
    <property type="match status" value="1"/>
</dbReference>
<dbReference type="OrthoDB" id="672525at2759"/>
<evidence type="ECO:0000256" key="3">
    <source>
        <dbReference type="PROSITE-ProRule" id="PRU00708"/>
    </source>
</evidence>
<dbReference type="PANTHER" id="PTHR47926">
    <property type="entry name" value="PENTATRICOPEPTIDE REPEAT-CONTAINING PROTEIN"/>
    <property type="match status" value="1"/>
</dbReference>
<dbReference type="PROSITE" id="PS51375">
    <property type="entry name" value="PPR"/>
    <property type="match status" value="7"/>
</dbReference>
<evidence type="ECO:0000256" key="1">
    <source>
        <dbReference type="ARBA" id="ARBA00022737"/>
    </source>
</evidence>
<dbReference type="EMBL" id="JADCNL010000013">
    <property type="protein sequence ID" value="KAG0455586.1"/>
    <property type="molecule type" value="Genomic_DNA"/>
</dbReference>
<dbReference type="Pfam" id="PF20431">
    <property type="entry name" value="E_motif"/>
    <property type="match status" value="1"/>
</dbReference>
<feature type="repeat" description="PPR" evidence="3">
    <location>
        <begin position="622"/>
        <end position="656"/>
    </location>
</feature>
<dbReference type="Pfam" id="PF01535">
    <property type="entry name" value="PPR"/>
    <property type="match status" value="5"/>
</dbReference>
<evidence type="ECO:0008006" key="6">
    <source>
        <dbReference type="Google" id="ProtNLM"/>
    </source>
</evidence>
<accession>A0A835PKG2</accession>
<feature type="repeat" description="PPR" evidence="3">
    <location>
        <begin position="117"/>
        <end position="151"/>
    </location>
</feature>
<dbReference type="GO" id="GO:0009451">
    <property type="term" value="P:RNA modification"/>
    <property type="evidence" value="ECO:0007669"/>
    <property type="project" value="InterPro"/>
</dbReference>
<evidence type="ECO:0000313" key="4">
    <source>
        <dbReference type="EMBL" id="KAG0455586.1"/>
    </source>
</evidence>
<organism evidence="4 5">
    <name type="scientific">Vanilla planifolia</name>
    <name type="common">Vanilla</name>
    <dbReference type="NCBI Taxonomy" id="51239"/>
    <lineage>
        <taxon>Eukaryota</taxon>
        <taxon>Viridiplantae</taxon>
        <taxon>Streptophyta</taxon>
        <taxon>Embryophyta</taxon>
        <taxon>Tracheophyta</taxon>
        <taxon>Spermatophyta</taxon>
        <taxon>Magnoliopsida</taxon>
        <taxon>Liliopsida</taxon>
        <taxon>Asparagales</taxon>
        <taxon>Orchidaceae</taxon>
        <taxon>Vanilloideae</taxon>
        <taxon>Vanilleae</taxon>
        <taxon>Vanilla</taxon>
    </lineage>
</organism>
<feature type="repeat" description="PPR" evidence="3">
    <location>
        <begin position="420"/>
        <end position="454"/>
    </location>
</feature>
<dbReference type="SUPFAM" id="SSF48452">
    <property type="entry name" value="TPR-like"/>
    <property type="match status" value="1"/>
</dbReference>
<feature type="repeat" description="PPR" evidence="3">
    <location>
        <begin position="520"/>
        <end position="550"/>
    </location>
</feature>
<proteinExistence type="inferred from homology"/>
<dbReference type="InterPro" id="IPR011990">
    <property type="entry name" value="TPR-like_helical_dom_sf"/>
</dbReference>
<dbReference type="NCBIfam" id="TIGR00756">
    <property type="entry name" value="PPR"/>
    <property type="match status" value="5"/>
</dbReference>
<dbReference type="Proteomes" id="UP000636800">
    <property type="component" value="Chromosome 13"/>
</dbReference>
<feature type="repeat" description="PPR" evidence="3">
    <location>
        <begin position="288"/>
        <end position="322"/>
    </location>
</feature>
<sequence>MESCLLVDPSKPLLLTRRDWNSTLKQHVKLKNDQAILKTYSEMVASGVHPSRDQLPLFLKTCTKLRNVELGRSIHANARKSGLVDDVKVMTALIDFYSKSGFLEAALVVFDEMAERDVVAWNALIGGFAENSMALAALRMFRRMWSEGSRPNAVTLVGLLSACREINELRLGREIHCYCLRKGFLDTEVRIGTSLIDFYSECDVFASRLVFDLMEIRNVVSWNVVLFACVDSGKPGEALSRFVDMLEDGTAPDSVTFLAILESCADLGCAESGKQVHHLAIKLGLVSDNFVANALIVMYGKCGDVESSLGIFEEMVSLDIASWNAMLASCRNCACSGKAFDLFKGMLEVNNMENSVTHATMVSICSLSNDVKKGKEMHAYVIKAGTDKDVNVKGALLCMYVQLHSINFACKLFDQIEKADVVSWNTLIKGLVCNGYTKQAWELFGKMQLHGYKPNSYTMVSLLAEYKDSSARVGKSIHGYVLRQELQLNPSLCTALSDMYMNSGYESSAMQLFWNYSERDIISWNALITCSLRTGQPCKALSFFYQMQSEVRPNSTTVVIALLSCAKMANLSMGRCLHAYICRREMDFGLDQSLGNALLTMYAKCGSLKDAKTIFRNLTNRDVISWNAMIAAYGIHGSGNDALDVFYQMLEAGEKPTNVTFASILSSCSHSGMLEKGRELFHCMQEDYGMIAEISHYGCMVDLLGRSGLLDAAVDLVNSMPVEPDASVWRALLSACRLYGNVDLARLAAQKLFELEPLNTGNYVLLSNIYAAAGRWEDVRALKKKLKKIGSQKVPGSSWIDIRNQTHAFTPGSKLYPPDLVYQNQESILDDLIKNWTIF</sequence>
<comment type="caution">
    <text evidence="4">The sequence shown here is derived from an EMBL/GenBank/DDBJ whole genome shotgun (WGS) entry which is preliminary data.</text>
</comment>
<comment type="similarity">
    <text evidence="2">Belongs to the PPR family. PCMP-E subfamily.</text>
</comment>
<reference evidence="4 5" key="1">
    <citation type="journal article" date="2020" name="Nat. Food">
        <title>A phased Vanilla planifolia genome enables genetic improvement of flavour and production.</title>
        <authorList>
            <person name="Hasing T."/>
            <person name="Tang H."/>
            <person name="Brym M."/>
            <person name="Khazi F."/>
            <person name="Huang T."/>
            <person name="Chambers A.H."/>
        </authorList>
    </citation>
    <scope>NUCLEOTIDE SEQUENCE [LARGE SCALE GENOMIC DNA]</scope>
    <source>
        <tissue evidence="4">Leaf</tissue>
    </source>
</reference>
<keyword evidence="1" id="KW-0677">Repeat</keyword>
<name>A0A835PKG2_VANPL</name>
<dbReference type="Pfam" id="PF13041">
    <property type="entry name" value="PPR_2"/>
    <property type="match status" value="4"/>
</dbReference>
<protein>
    <recommendedName>
        <fullName evidence="6">Pentatricopeptide repeat-containing protein</fullName>
    </recommendedName>
</protein>
<dbReference type="InterPro" id="IPR046960">
    <property type="entry name" value="PPR_At4g14850-like_plant"/>
</dbReference>
<dbReference type="GO" id="GO:0003723">
    <property type="term" value="F:RNA binding"/>
    <property type="evidence" value="ECO:0007669"/>
    <property type="project" value="InterPro"/>
</dbReference>
<dbReference type="FunFam" id="1.25.40.10:FF:000280">
    <property type="entry name" value="Pentatricopeptide repeat-containing protein"/>
    <property type="match status" value="1"/>
</dbReference>
<gene>
    <name evidence="4" type="ORF">HPP92_024878</name>
</gene>
<feature type="repeat" description="PPR" evidence="3">
    <location>
        <begin position="86"/>
        <end position="116"/>
    </location>
</feature>
<evidence type="ECO:0000313" key="5">
    <source>
        <dbReference type="Proteomes" id="UP000636800"/>
    </source>
</evidence>
<dbReference type="FunFam" id="1.25.40.10:FF:000031">
    <property type="entry name" value="Pentatricopeptide repeat-containing protein mitochondrial"/>
    <property type="match status" value="1"/>
</dbReference>
<feature type="repeat" description="PPR" evidence="3">
    <location>
        <begin position="218"/>
        <end position="252"/>
    </location>
</feature>
<dbReference type="Gene3D" id="1.25.40.10">
    <property type="entry name" value="Tetratricopeptide repeat domain"/>
    <property type="match status" value="6"/>
</dbReference>
<dbReference type="InterPro" id="IPR002885">
    <property type="entry name" value="PPR_rpt"/>
</dbReference>
<evidence type="ECO:0000256" key="2">
    <source>
        <dbReference type="ARBA" id="ARBA00061659"/>
    </source>
</evidence>
<dbReference type="AlphaFoldDB" id="A0A835PKG2"/>
<keyword evidence="5" id="KW-1185">Reference proteome</keyword>